<name>A0A2R6A9T2_9ARCH</name>
<dbReference type="GO" id="GO:0043744">
    <property type="term" value="F:N2-acetyl-L-aminoadipate kinase activity"/>
    <property type="evidence" value="ECO:0007669"/>
    <property type="project" value="RHEA"/>
</dbReference>
<dbReference type="InterPro" id="IPR037529">
    <property type="entry name" value="LysZ"/>
</dbReference>
<dbReference type="NCBIfam" id="NF010662">
    <property type="entry name" value="PRK14058.1-4"/>
    <property type="match status" value="1"/>
</dbReference>
<sequence>MIVVKLGGKVTERALDYVLDDAIGKRHLVLVHGGGNFVSELSNKLGVEPKFVVSPNGIKSRYTSKEELEVYTMAMRALGEKIALGLEKRGVSALSISGVHGGLVLAKRKRQIVVLDERGRRRVIEGGYTGKITHVKAQVLTQLLEIFDAVVVSPIAFDAEEGVALNVDGDQMAYEVACALKAETLVFLSDVEGVMVDGCVLRTLNPTQFEQLSQKIGAGMNRKVASALEALKKGVSRVIIASGMKPSPIKKALMGEGTLITC</sequence>
<comment type="catalytic activity">
    <reaction evidence="9">
        <text>[amino-group carrier protein]-C-terminal-N-(1,4-dicarboxybutan-1-yl)-L-glutamine + ATP = [amino-group carrier protein]-C-terminal-N-(1-carboxy-5-phosphooxy-5-oxopentan-1-yl)-L-glutamine + ADP</text>
        <dbReference type="Rhea" id="RHEA:41944"/>
        <dbReference type="Rhea" id="RHEA-COMP:9694"/>
        <dbReference type="Rhea" id="RHEA-COMP:9712"/>
        <dbReference type="ChEBI" id="CHEBI:30616"/>
        <dbReference type="ChEBI" id="CHEBI:78499"/>
        <dbReference type="ChEBI" id="CHEBI:78503"/>
        <dbReference type="ChEBI" id="CHEBI:456216"/>
        <dbReference type="EC" id="2.7.2.17"/>
    </reaction>
</comment>
<dbReference type="GO" id="GO:0019878">
    <property type="term" value="P:lysine biosynthetic process via aminoadipic acid"/>
    <property type="evidence" value="ECO:0007669"/>
    <property type="project" value="UniProtKB-UniRule"/>
</dbReference>
<feature type="site" description="Transition state stabilizer" evidence="9">
    <location>
        <position position="223"/>
    </location>
</feature>
<evidence type="ECO:0000313" key="12">
    <source>
        <dbReference type="Proteomes" id="UP000240880"/>
    </source>
</evidence>
<dbReference type="InterPro" id="IPR001048">
    <property type="entry name" value="Asp/Glu/Uridylate_kinase"/>
</dbReference>
<keyword evidence="1 9" id="KW-0963">Cytoplasm</keyword>
<dbReference type="GO" id="GO:0003991">
    <property type="term" value="F:acetylglutamate kinase activity"/>
    <property type="evidence" value="ECO:0007669"/>
    <property type="project" value="TreeGrafter"/>
</dbReference>
<keyword evidence="2 9" id="KW-0055">Arginine biosynthesis</keyword>
<dbReference type="InterPro" id="IPR036393">
    <property type="entry name" value="AceGlu_kinase-like_sf"/>
</dbReference>
<dbReference type="Gene3D" id="3.40.1160.10">
    <property type="entry name" value="Acetylglutamate kinase-like"/>
    <property type="match status" value="1"/>
</dbReference>
<feature type="binding site" evidence="9">
    <location>
        <position position="61"/>
    </location>
    <ligand>
        <name>substrate</name>
    </ligand>
</feature>
<keyword evidence="7 9" id="KW-0067">ATP-binding</keyword>
<evidence type="ECO:0000256" key="5">
    <source>
        <dbReference type="ARBA" id="ARBA00022741"/>
    </source>
</evidence>
<evidence type="ECO:0000256" key="9">
    <source>
        <dbReference type="HAMAP-Rule" id="MF_02082"/>
    </source>
</evidence>
<evidence type="ECO:0000256" key="6">
    <source>
        <dbReference type="ARBA" id="ARBA00022777"/>
    </source>
</evidence>
<dbReference type="EC" id="2.7.2.19" evidence="9"/>
<gene>
    <name evidence="9" type="primary">lysZ</name>
    <name evidence="11" type="ORF">B9Q01_05960</name>
</gene>
<comment type="pathway">
    <text evidence="9">Amino-acid biosynthesis; L-lysine biosynthesis via AAA pathway; L-lysine from L-alpha-aminoadipate (Thermus route): step 2/5.</text>
</comment>
<evidence type="ECO:0000313" key="11">
    <source>
        <dbReference type="EMBL" id="PSN83087.1"/>
    </source>
</evidence>
<dbReference type="PANTHER" id="PTHR23342">
    <property type="entry name" value="N-ACETYLGLUTAMATE SYNTHASE"/>
    <property type="match status" value="1"/>
</dbReference>
<dbReference type="PIRSF" id="PIRSF000728">
    <property type="entry name" value="NAGK"/>
    <property type="match status" value="1"/>
</dbReference>
<keyword evidence="3 9" id="KW-0028">Amino-acid biosynthesis</keyword>
<dbReference type="HAMAP" id="MF_02082">
    <property type="entry name" value="LysZ"/>
    <property type="match status" value="1"/>
</dbReference>
<comment type="pathway">
    <text evidence="9">Amino-acid biosynthesis; L-arginine biosynthesis.</text>
</comment>
<evidence type="ECO:0000259" key="10">
    <source>
        <dbReference type="Pfam" id="PF00696"/>
    </source>
</evidence>
<dbReference type="SUPFAM" id="SSF53633">
    <property type="entry name" value="Carbamate kinase-like"/>
    <property type="match status" value="1"/>
</dbReference>
<evidence type="ECO:0000256" key="7">
    <source>
        <dbReference type="ARBA" id="ARBA00022840"/>
    </source>
</evidence>
<dbReference type="UniPathway" id="UPA00033">
    <property type="reaction ID" value="UER00036"/>
</dbReference>
<dbReference type="EMBL" id="NEXC01000037">
    <property type="protein sequence ID" value="PSN83087.1"/>
    <property type="molecule type" value="Genomic_DNA"/>
</dbReference>
<reference evidence="11 12" key="1">
    <citation type="submission" date="2017-04" db="EMBL/GenBank/DDBJ databases">
        <title>Novel microbial lineages endemic to geothermal iron-oxide mats fill important gaps in the evolutionary history of Archaea.</title>
        <authorList>
            <person name="Jay Z.J."/>
            <person name="Beam J.P."/>
            <person name="Dlakic M."/>
            <person name="Rusch D.B."/>
            <person name="Kozubal M.A."/>
            <person name="Inskeep W.P."/>
        </authorList>
    </citation>
    <scope>NUCLEOTIDE SEQUENCE [LARGE SCALE GENOMIC DNA]</scope>
    <source>
        <strain evidence="11">OSP_D</strain>
    </source>
</reference>
<dbReference type="Pfam" id="PF00696">
    <property type="entry name" value="AA_kinase"/>
    <property type="match status" value="1"/>
</dbReference>
<keyword evidence="6 9" id="KW-0418">Kinase</keyword>
<comment type="function">
    <text evidence="9">Involved in both the arginine and lysine biosynthetic pathways. Phosphorylates the LysW-bound precursors glutamate (for arginine biosynthesis), respectively alpha-aminoadipate (for lysine biosynthesis).</text>
</comment>
<comment type="similarity">
    <text evidence="9">Belongs to the acetylglutamate kinase family. LysZ subfamily.</text>
</comment>
<dbReference type="InterPro" id="IPR004662">
    <property type="entry name" value="AcgluKinase_fam"/>
</dbReference>
<evidence type="ECO:0000256" key="4">
    <source>
        <dbReference type="ARBA" id="ARBA00022679"/>
    </source>
</evidence>
<dbReference type="AlphaFoldDB" id="A0A2R6A9T2"/>
<dbReference type="EC" id="2.7.2.17" evidence="9"/>
<feature type="binding site" evidence="9">
    <location>
        <position position="166"/>
    </location>
    <ligand>
        <name>substrate</name>
    </ligand>
</feature>
<keyword evidence="8 9" id="KW-0457">Lysine biosynthesis</keyword>
<feature type="binding site" evidence="9">
    <location>
        <begin position="34"/>
        <end position="35"/>
    </location>
    <ligand>
        <name>substrate</name>
    </ligand>
</feature>
<proteinExistence type="inferred from homology"/>
<organism evidence="11 12">
    <name type="scientific">Candidatus Marsarchaeota G1 archaeon OSP_D</name>
    <dbReference type="NCBI Taxonomy" id="1978155"/>
    <lineage>
        <taxon>Archaea</taxon>
        <taxon>Candidatus Marsarchaeota</taxon>
        <taxon>Candidatus Marsarchaeota group 1</taxon>
    </lineage>
</organism>
<feature type="domain" description="Aspartate/glutamate/uridylate kinase" evidence="10">
    <location>
        <begin position="1"/>
        <end position="242"/>
    </location>
</feature>
<dbReference type="PANTHER" id="PTHR23342:SF0">
    <property type="entry name" value="N-ACETYLGLUTAMATE SYNTHASE, MITOCHONDRIAL"/>
    <property type="match status" value="1"/>
</dbReference>
<dbReference type="GO" id="GO:0005737">
    <property type="term" value="C:cytoplasm"/>
    <property type="evidence" value="ECO:0007669"/>
    <property type="project" value="UniProtKB-SubCell"/>
</dbReference>
<evidence type="ECO:0000256" key="3">
    <source>
        <dbReference type="ARBA" id="ARBA00022605"/>
    </source>
</evidence>
<accession>A0A2R6A9T2</accession>
<evidence type="ECO:0000256" key="2">
    <source>
        <dbReference type="ARBA" id="ARBA00022571"/>
    </source>
</evidence>
<dbReference type="GO" id="GO:0042450">
    <property type="term" value="P:L-arginine biosynthetic process via ornithine"/>
    <property type="evidence" value="ECO:0007669"/>
    <property type="project" value="UniProtKB-UniRule"/>
</dbReference>
<evidence type="ECO:0000256" key="1">
    <source>
        <dbReference type="ARBA" id="ARBA00022490"/>
    </source>
</evidence>
<keyword evidence="5 9" id="KW-0547">Nucleotide-binding</keyword>
<feature type="site" description="Transition state stabilizer" evidence="9">
    <location>
        <position position="5"/>
    </location>
</feature>
<comment type="catalytic activity">
    <reaction evidence="9">
        <text>[amino-group carrier protein]-C-terminal-gamma-(L-glutamyl)-L-glutamate + ATP = [amino-group carrier protein]-C-terminal-gamma-(5-phospho-L-glutamyl)-L-glutamate + ADP</text>
        <dbReference type="Rhea" id="RHEA:52632"/>
        <dbReference type="Rhea" id="RHEA-COMP:13311"/>
        <dbReference type="Rhea" id="RHEA-COMP:13313"/>
        <dbReference type="ChEBI" id="CHEBI:30616"/>
        <dbReference type="ChEBI" id="CHEBI:136714"/>
        <dbReference type="ChEBI" id="CHEBI:136717"/>
        <dbReference type="ChEBI" id="CHEBI:456216"/>
        <dbReference type="EC" id="2.7.2.19"/>
    </reaction>
</comment>
<evidence type="ECO:0000256" key="8">
    <source>
        <dbReference type="ARBA" id="ARBA00023154"/>
    </source>
</evidence>
<keyword evidence="4 9" id="KW-0808">Transferase</keyword>
<dbReference type="GO" id="GO:0005524">
    <property type="term" value="F:ATP binding"/>
    <property type="evidence" value="ECO:0007669"/>
    <property type="project" value="UniProtKB-KW"/>
</dbReference>
<protein>
    <recommendedName>
        <fullName evidence="9">Putative [LysW]-aminoadipate/[LysW]-glutamate kinase</fullName>
        <ecNumber evidence="9">2.7.2.17</ecNumber>
        <ecNumber evidence="9">2.7.2.19</ecNumber>
    </recommendedName>
</protein>
<comment type="subcellular location">
    <subcellularLocation>
        <location evidence="9">Cytoplasm</location>
    </subcellularLocation>
</comment>
<dbReference type="NCBIfam" id="TIGR00761">
    <property type="entry name" value="argB"/>
    <property type="match status" value="1"/>
</dbReference>
<comment type="caution">
    <text evidence="11">The sequence shown here is derived from an EMBL/GenBank/DDBJ whole genome shotgun (WGS) entry which is preliminary data.</text>
</comment>
<dbReference type="UniPathway" id="UPA00068"/>
<dbReference type="Proteomes" id="UP000240880">
    <property type="component" value="Unassembled WGS sequence"/>
</dbReference>